<accession>A0A061RWQ3</accession>
<reference evidence="2" key="1">
    <citation type="submission" date="2014-05" db="EMBL/GenBank/DDBJ databases">
        <title>The transcriptome of the halophilic microalga Tetraselmis sp. GSL018 isolated from the Great Salt Lake, Utah.</title>
        <authorList>
            <person name="Jinkerson R.E."/>
            <person name="D'Adamo S."/>
            <person name="Posewitz M.C."/>
        </authorList>
    </citation>
    <scope>NUCLEOTIDE SEQUENCE</scope>
    <source>
        <strain evidence="2">GSL018</strain>
    </source>
</reference>
<protein>
    <submittedName>
        <fullName evidence="2">Uncharacterized protein</fullName>
    </submittedName>
</protein>
<dbReference type="AlphaFoldDB" id="A0A061RWQ3"/>
<feature type="signal peptide" evidence="1">
    <location>
        <begin position="1"/>
        <end position="18"/>
    </location>
</feature>
<evidence type="ECO:0000313" key="2">
    <source>
        <dbReference type="EMBL" id="JAC76403.1"/>
    </source>
</evidence>
<gene>
    <name evidence="2" type="ORF">TSPGSL018_20276</name>
</gene>
<proteinExistence type="predicted"/>
<feature type="chain" id="PRO_5001610832" evidence="1">
    <location>
        <begin position="19"/>
        <end position="37"/>
    </location>
</feature>
<sequence>IRGILLWSICRVLWWVRTHLVLLSINDSNLLQFRFHC</sequence>
<name>A0A061RWQ3_9CHLO</name>
<evidence type="ECO:0000256" key="1">
    <source>
        <dbReference type="SAM" id="SignalP"/>
    </source>
</evidence>
<organism evidence="2">
    <name type="scientific">Tetraselmis sp. GSL018</name>
    <dbReference type="NCBI Taxonomy" id="582737"/>
    <lineage>
        <taxon>Eukaryota</taxon>
        <taxon>Viridiplantae</taxon>
        <taxon>Chlorophyta</taxon>
        <taxon>core chlorophytes</taxon>
        <taxon>Chlorodendrophyceae</taxon>
        <taxon>Chlorodendrales</taxon>
        <taxon>Chlorodendraceae</taxon>
        <taxon>Tetraselmis</taxon>
    </lineage>
</organism>
<keyword evidence="1" id="KW-0732">Signal</keyword>
<dbReference type="EMBL" id="GBEZ01009169">
    <property type="protein sequence ID" value="JAC76403.1"/>
    <property type="molecule type" value="Transcribed_RNA"/>
</dbReference>
<feature type="non-terminal residue" evidence="2">
    <location>
        <position position="1"/>
    </location>
</feature>